<dbReference type="RefSeq" id="WP_265268667.1">
    <property type="nucleotide sequence ID" value="NZ_JANFAU010000004.1"/>
</dbReference>
<dbReference type="SMART" id="SM00419">
    <property type="entry name" value="HTH_CRP"/>
    <property type="match status" value="1"/>
</dbReference>
<dbReference type="AlphaFoldDB" id="A0AA41Z8K3"/>
<dbReference type="SUPFAM" id="SSF51206">
    <property type="entry name" value="cAMP-binding domain-like"/>
    <property type="match status" value="1"/>
</dbReference>
<dbReference type="Proteomes" id="UP001165565">
    <property type="component" value="Unassembled WGS sequence"/>
</dbReference>
<keyword evidence="6" id="KW-1185">Reference proteome</keyword>
<dbReference type="InterPro" id="IPR050397">
    <property type="entry name" value="Env_Response_Regulators"/>
</dbReference>
<keyword evidence="1" id="KW-0805">Transcription regulation</keyword>
<reference evidence="5" key="1">
    <citation type="submission" date="2022-06" db="EMBL/GenBank/DDBJ databases">
        <title>Sphingomonas sp. nov. isolated from rhizosphere soil of tomato.</title>
        <authorList>
            <person name="Dong H."/>
            <person name="Gao R."/>
        </authorList>
    </citation>
    <scope>NUCLEOTIDE SEQUENCE</scope>
    <source>
        <strain evidence="5">MMSM24</strain>
    </source>
</reference>
<proteinExistence type="predicted"/>
<gene>
    <name evidence="5" type="ORF">NEE01_08705</name>
</gene>
<dbReference type="Pfam" id="PF00027">
    <property type="entry name" value="cNMP_binding"/>
    <property type="match status" value="1"/>
</dbReference>
<dbReference type="GO" id="GO:0003700">
    <property type="term" value="F:DNA-binding transcription factor activity"/>
    <property type="evidence" value="ECO:0007669"/>
    <property type="project" value="TreeGrafter"/>
</dbReference>
<dbReference type="InterPro" id="IPR014710">
    <property type="entry name" value="RmlC-like_jellyroll"/>
</dbReference>
<protein>
    <submittedName>
        <fullName evidence="5">Crp/Fnr family transcriptional regulator</fullName>
    </submittedName>
</protein>
<feature type="domain" description="HTH crp-type" evidence="4">
    <location>
        <begin position="144"/>
        <end position="218"/>
    </location>
</feature>
<dbReference type="Pfam" id="PF13545">
    <property type="entry name" value="HTH_Crp_2"/>
    <property type="match status" value="1"/>
</dbReference>
<keyword evidence="3" id="KW-0804">Transcription</keyword>
<dbReference type="PANTHER" id="PTHR24567">
    <property type="entry name" value="CRP FAMILY TRANSCRIPTIONAL REGULATORY PROTEIN"/>
    <property type="match status" value="1"/>
</dbReference>
<evidence type="ECO:0000259" key="4">
    <source>
        <dbReference type="PROSITE" id="PS51063"/>
    </source>
</evidence>
<dbReference type="Gene3D" id="2.60.120.10">
    <property type="entry name" value="Jelly Rolls"/>
    <property type="match status" value="1"/>
</dbReference>
<dbReference type="Gene3D" id="1.10.10.10">
    <property type="entry name" value="Winged helix-like DNA-binding domain superfamily/Winged helix DNA-binding domain"/>
    <property type="match status" value="1"/>
</dbReference>
<dbReference type="InterPro" id="IPR036388">
    <property type="entry name" value="WH-like_DNA-bd_sf"/>
</dbReference>
<dbReference type="GO" id="GO:0003677">
    <property type="term" value="F:DNA binding"/>
    <property type="evidence" value="ECO:0007669"/>
    <property type="project" value="UniProtKB-KW"/>
</dbReference>
<dbReference type="GO" id="GO:0005829">
    <property type="term" value="C:cytosol"/>
    <property type="evidence" value="ECO:0007669"/>
    <property type="project" value="TreeGrafter"/>
</dbReference>
<dbReference type="PANTHER" id="PTHR24567:SF26">
    <property type="entry name" value="REGULATORY PROTEIN YEIL"/>
    <property type="match status" value="1"/>
</dbReference>
<name>A0AA41Z8K3_9SPHN</name>
<dbReference type="InterPro" id="IPR000595">
    <property type="entry name" value="cNMP-bd_dom"/>
</dbReference>
<dbReference type="CDD" id="cd00038">
    <property type="entry name" value="CAP_ED"/>
    <property type="match status" value="1"/>
</dbReference>
<dbReference type="InterPro" id="IPR036390">
    <property type="entry name" value="WH_DNA-bd_sf"/>
</dbReference>
<dbReference type="PROSITE" id="PS51063">
    <property type="entry name" value="HTH_CRP_2"/>
    <property type="match status" value="1"/>
</dbReference>
<dbReference type="InterPro" id="IPR012318">
    <property type="entry name" value="HTH_CRP"/>
</dbReference>
<comment type="caution">
    <text evidence="5">The sequence shown here is derived from an EMBL/GenBank/DDBJ whole genome shotgun (WGS) entry which is preliminary data.</text>
</comment>
<evidence type="ECO:0000256" key="3">
    <source>
        <dbReference type="ARBA" id="ARBA00023163"/>
    </source>
</evidence>
<dbReference type="SUPFAM" id="SSF46785">
    <property type="entry name" value="Winged helix' DNA-binding domain"/>
    <property type="match status" value="1"/>
</dbReference>
<evidence type="ECO:0000256" key="1">
    <source>
        <dbReference type="ARBA" id="ARBA00023015"/>
    </source>
</evidence>
<organism evidence="5 6">
    <name type="scientific">Sphingomonas lycopersici</name>
    <dbReference type="NCBI Taxonomy" id="2951807"/>
    <lineage>
        <taxon>Bacteria</taxon>
        <taxon>Pseudomonadati</taxon>
        <taxon>Pseudomonadota</taxon>
        <taxon>Alphaproteobacteria</taxon>
        <taxon>Sphingomonadales</taxon>
        <taxon>Sphingomonadaceae</taxon>
        <taxon>Sphingomonas</taxon>
    </lineage>
</organism>
<accession>A0AA41Z8K3</accession>
<dbReference type="InterPro" id="IPR018490">
    <property type="entry name" value="cNMP-bd_dom_sf"/>
</dbReference>
<evidence type="ECO:0000313" key="6">
    <source>
        <dbReference type="Proteomes" id="UP001165565"/>
    </source>
</evidence>
<sequence length="244" mass="26544">MQPPFHRLEEFVGLTPSDINLVRGWAANPRRVARHQPIRREGDPVNGVFFLLAGWAASSVILRDGQRQVIKVHLPGDMLGFPSLVLSSAGETLEAITDVSLCPIPNAAIGRLIEHNPRLTAALLLNTQKERVALMQALTWIGSASALARMAAFLLDLHDRLDSAGLVIDGTFDFPLTQQFIGDLLGLTAVHVNRTLKRLDATGYVDRKKGQITILDFEGLRSVSPNLPPEPAGRAAWSRIGGKA</sequence>
<dbReference type="EMBL" id="JANFAV010000004">
    <property type="protein sequence ID" value="MCW6534863.1"/>
    <property type="molecule type" value="Genomic_DNA"/>
</dbReference>
<dbReference type="SMART" id="SM00100">
    <property type="entry name" value="cNMP"/>
    <property type="match status" value="1"/>
</dbReference>
<evidence type="ECO:0000313" key="5">
    <source>
        <dbReference type="EMBL" id="MCW6534863.1"/>
    </source>
</evidence>
<evidence type="ECO:0000256" key="2">
    <source>
        <dbReference type="ARBA" id="ARBA00023125"/>
    </source>
</evidence>
<keyword evidence="2" id="KW-0238">DNA-binding</keyword>